<dbReference type="Pfam" id="PF07690">
    <property type="entry name" value="MFS_1"/>
    <property type="match status" value="1"/>
</dbReference>
<gene>
    <name evidence="9" type="ORF">DSM5745_10392</name>
</gene>
<feature type="transmembrane region" description="Helical" evidence="7">
    <location>
        <begin position="313"/>
        <end position="332"/>
    </location>
</feature>
<feature type="transmembrane region" description="Helical" evidence="7">
    <location>
        <begin position="113"/>
        <end position="132"/>
    </location>
</feature>
<evidence type="ECO:0000256" key="1">
    <source>
        <dbReference type="ARBA" id="ARBA00004141"/>
    </source>
</evidence>
<sequence>MGVSKTKDALAGSMDGQAKDDIEIASEELSIDPAKEKRVLAKLDIFLTPVLFIVYLSCFIDRSNIGNVKVAGMPEDIGASTSQFSAAVSLFYATYVTVEVPSVILVKRFSPRYILTFLCIIWSVTTIANGLIHNIGGLYVCRLVLGACEGGLFPSLNMYLTLVYKREEMARRVSYLMSCTALSGAFGGLLAYGLLQMDGVGRYAGWRWVYLIEGAFSILCALAIFFGLPDDPTNAYFLTQEEKSIMAIRHQQRQAYMGPDELDWREIKLAFTDPKVWLCAATQFCQNILTYGFSTFLPSILAAMGYGTLQANYLTIPVYVFGAIGFFTFALLSDRYALAGPFLLLTNAFGIIGYALLLGVRSNAVKYFATFICTIAVYNGTGLNLAWLNVNMAPQYRRATAIGIQQTVGNAAGIVAGQIYRSAPYYLGNGFSLGGIVVAEGLVGVHMWWLWRANRLKEGIRGGEVDGRRMRDGDCDVHYKYRI</sequence>
<dbReference type="Gene3D" id="1.20.1250.20">
    <property type="entry name" value="MFS general substrate transporter like domains"/>
    <property type="match status" value="2"/>
</dbReference>
<dbReference type="Proteomes" id="UP000256690">
    <property type="component" value="Unassembled WGS sequence"/>
</dbReference>
<keyword evidence="3" id="KW-0813">Transport</keyword>
<feature type="transmembrane region" description="Helical" evidence="7">
    <location>
        <begin position="175"/>
        <end position="195"/>
    </location>
</feature>
<keyword evidence="5 7" id="KW-1133">Transmembrane helix</keyword>
<feature type="transmembrane region" description="Helical" evidence="7">
    <location>
        <begin position="431"/>
        <end position="451"/>
    </location>
</feature>
<dbReference type="RefSeq" id="XP_026598851.1">
    <property type="nucleotide sequence ID" value="XM_026752408.1"/>
</dbReference>
<evidence type="ECO:0000256" key="4">
    <source>
        <dbReference type="ARBA" id="ARBA00022692"/>
    </source>
</evidence>
<organism evidence="9 10">
    <name type="scientific">Aspergillus mulundensis</name>
    <dbReference type="NCBI Taxonomy" id="1810919"/>
    <lineage>
        <taxon>Eukaryota</taxon>
        <taxon>Fungi</taxon>
        <taxon>Dikarya</taxon>
        <taxon>Ascomycota</taxon>
        <taxon>Pezizomycotina</taxon>
        <taxon>Eurotiomycetes</taxon>
        <taxon>Eurotiomycetidae</taxon>
        <taxon>Eurotiales</taxon>
        <taxon>Aspergillaceae</taxon>
        <taxon>Aspergillus</taxon>
        <taxon>Aspergillus subgen. Nidulantes</taxon>
    </lineage>
</organism>
<feature type="transmembrane region" description="Helical" evidence="7">
    <location>
        <begin position="367"/>
        <end position="388"/>
    </location>
</feature>
<comment type="similarity">
    <text evidence="2">Belongs to the major facilitator superfamily.</text>
</comment>
<proteinExistence type="inferred from homology"/>
<dbReference type="FunFam" id="1.20.1250.20:FF:000013">
    <property type="entry name" value="MFS general substrate transporter"/>
    <property type="match status" value="1"/>
</dbReference>
<evidence type="ECO:0000256" key="3">
    <source>
        <dbReference type="ARBA" id="ARBA00022448"/>
    </source>
</evidence>
<evidence type="ECO:0000256" key="2">
    <source>
        <dbReference type="ARBA" id="ARBA00008335"/>
    </source>
</evidence>
<evidence type="ECO:0000259" key="8">
    <source>
        <dbReference type="PROSITE" id="PS50850"/>
    </source>
</evidence>
<feature type="transmembrane region" description="Helical" evidence="7">
    <location>
        <begin position="207"/>
        <end position="228"/>
    </location>
</feature>
<name>A0A3D8QJ72_9EURO</name>
<keyword evidence="10" id="KW-1185">Reference proteome</keyword>
<evidence type="ECO:0000256" key="7">
    <source>
        <dbReference type="SAM" id="Phobius"/>
    </source>
</evidence>
<dbReference type="FunFam" id="1.20.1250.20:FF:000018">
    <property type="entry name" value="MFS transporter permease"/>
    <property type="match status" value="1"/>
</dbReference>
<feature type="transmembrane region" description="Helical" evidence="7">
    <location>
        <begin position="84"/>
        <end position="106"/>
    </location>
</feature>
<dbReference type="AlphaFoldDB" id="A0A3D8QJ72"/>
<reference evidence="9 10" key="1">
    <citation type="journal article" date="2018" name="IMA Fungus">
        <title>IMA Genome-F 9: Draft genome sequence of Annulohypoxylon stygium, Aspergillus mulundensis, Berkeleyomyces basicola (syn. Thielaviopsis basicola), Ceratocystis smalleyi, two Cercospora beticola strains, Coleophoma cylindrospora, Fusarium fracticaudum, Phialophora cf. hyalina, and Morchella septimelata.</title>
        <authorList>
            <person name="Wingfield B.D."/>
            <person name="Bills G.F."/>
            <person name="Dong Y."/>
            <person name="Huang W."/>
            <person name="Nel W.J."/>
            <person name="Swalarsk-Parry B.S."/>
            <person name="Vaghefi N."/>
            <person name="Wilken P.M."/>
            <person name="An Z."/>
            <person name="de Beer Z.W."/>
            <person name="De Vos L."/>
            <person name="Chen L."/>
            <person name="Duong T.A."/>
            <person name="Gao Y."/>
            <person name="Hammerbacher A."/>
            <person name="Kikkert J.R."/>
            <person name="Li Y."/>
            <person name="Li H."/>
            <person name="Li K."/>
            <person name="Li Q."/>
            <person name="Liu X."/>
            <person name="Ma X."/>
            <person name="Naidoo K."/>
            <person name="Pethybridge S.J."/>
            <person name="Sun J."/>
            <person name="Steenkamp E.T."/>
            <person name="van der Nest M.A."/>
            <person name="van Wyk S."/>
            <person name="Wingfield M.J."/>
            <person name="Xiong C."/>
            <person name="Yue Q."/>
            <person name="Zhang X."/>
        </authorList>
    </citation>
    <scope>NUCLEOTIDE SEQUENCE [LARGE SCALE GENOMIC DNA]</scope>
    <source>
        <strain evidence="9 10">DSM 5745</strain>
    </source>
</reference>
<protein>
    <submittedName>
        <fullName evidence="9">MFS transporter</fullName>
    </submittedName>
</protein>
<keyword evidence="4 7" id="KW-0812">Transmembrane</keyword>
<dbReference type="InterPro" id="IPR011701">
    <property type="entry name" value="MFS"/>
</dbReference>
<dbReference type="SUPFAM" id="SSF103473">
    <property type="entry name" value="MFS general substrate transporter"/>
    <property type="match status" value="1"/>
</dbReference>
<dbReference type="CDD" id="cd17327">
    <property type="entry name" value="MFS_FEN2_like"/>
    <property type="match status" value="1"/>
</dbReference>
<accession>A0A3D8QJ72</accession>
<dbReference type="OrthoDB" id="2962993at2759"/>
<evidence type="ECO:0000313" key="9">
    <source>
        <dbReference type="EMBL" id="RDW61720.1"/>
    </source>
</evidence>
<dbReference type="EMBL" id="PVWQ01000016">
    <property type="protein sequence ID" value="RDW61720.1"/>
    <property type="molecule type" value="Genomic_DNA"/>
</dbReference>
<feature type="transmembrane region" description="Helical" evidence="7">
    <location>
        <begin position="144"/>
        <end position="163"/>
    </location>
</feature>
<dbReference type="PANTHER" id="PTHR43791:SF24">
    <property type="entry name" value="NICOTINIC ACID PLASMA MEMBRANE TRANSPORTER"/>
    <property type="match status" value="1"/>
</dbReference>
<feature type="transmembrane region" description="Helical" evidence="7">
    <location>
        <begin position="45"/>
        <end position="64"/>
    </location>
</feature>
<evidence type="ECO:0000256" key="6">
    <source>
        <dbReference type="ARBA" id="ARBA00023136"/>
    </source>
</evidence>
<dbReference type="InterPro" id="IPR036259">
    <property type="entry name" value="MFS_trans_sf"/>
</dbReference>
<dbReference type="GO" id="GO:0022857">
    <property type="term" value="F:transmembrane transporter activity"/>
    <property type="evidence" value="ECO:0007669"/>
    <property type="project" value="InterPro"/>
</dbReference>
<dbReference type="GO" id="GO:0016020">
    <property type="term" value="C:membrane"/>
    <property type="evidence" value="ECO:0007669"/>
    <property type="project" value="UniProtKB-SubCell"/>
</dbReference>
<comment type="subcellular location">
    <subcellularLocation>
        <location evidence="1">Membrane</location>
        <topology evidence="1">Multi-pass membrane protein</topology>
    </subcellularLocation>
</comment>
<evidence type="ECO:0000256" key="5">
    <source>
        <dbReference type="ARBA" id="ARBA00022989"/>
    </source>
</evidence>
<comment type="caution">
    <text evidence="9">The sequence shown here is derived from an EMBL/GenBank/DDBJ whole genome shotgun (WGS) entry which is preliminary data.</text>
</comment>
<feature type="transmembrane region" description="Helical" evidence="7">
    <location>
        <begin position="338"/>
        <end position="360"/>
    </location>
</feature>
<dbReference type="PANTHER" id="PTHR43791">
    <property type="entry name" value="PERMEASE-RELATED"/>
    <property type="match status" value="1"/>
</dbReference>
<feature type="domain" description="Major facilitator superfamily (MFS) profile" evidence="8">
    <location>
        <begin position="47"/>
        <end position="456"/>
    </location>
</feature>
<keyword evidence="6 7" id="KW-0472">Membrane</keyword>
<evidence type="ECO:0000313" key="10">
    <source>
        <dbReference type="Proteomes" id="UP000256690"/>
    </source>
</evidence>
<dbReference type="GeneID" id="38120762"/>
<dbReference type="PROSITE" id="PS50850">
    <property type="entry name" value="MFS"/>
    <property type="match status" value="1"/>
</dbReference>
<dbReference type="InterPro" id="IPR020846">
    <property type="entry name" value="MFS_dom"/>
</dbReference>